<accession>A0A9N9NGZ9</accession>
<comment type="caution">
    <text evidence="1">The sequence shown here is derived from an EMBL/GenBank/DDBJ whole genome shotgun (WGS) entry which is preliminary data.</text>
</comment>
<dbReference type="Proteomes" id="UP000789570">
    <property type="component" value="Unassembled WGS sequence"/>
</dbReference>
<keyword evidence="2" id="KW-1185">Reference proteome</keyword>
<dbReference type="AlphaFoldDB" id="A0A9N9NGZ9"/>
<reference evidence="1" key="1">
    <citation type="submission" date="2021-06" db="EMBL/GenBank/DDBJ databases">
        <authorList>
            <person name="Kallberg Y."/>
            <person name="Tangrot J."/>
            <person name="Rosling A."/>
        </authorList>
    </citation>
    <scope>NUCLEOTIDE SEQUENCE</scope>
    <source>
        <strain evidence="1">UK204</strain>
    </source>
</reference>
<evidence type="ECO:0000313" key="2">
    <source>
        <dbReference type="Proteomes" id="UP000789570"/>
    </source>
</evidence>
<dbReference type="OrthoDB" id="2439475at2759"/>
<organism evidence="1 2">
    <name type="scientific">Funneliformis caledonium</name>
    <dbReference type="NCBI Taxonomy" id="1117310"/>
    <lineage>
        <taxon>Eukaryota</taxon>
        <taxon>Fungi</taxon>
        <taxon>Fungi incertae sedis</taxon>
        <taxon>Mucoromycota</taxon>
        <taxon>Glomeromycotina</taxon>
        <taxon>Glomeromycetes</taxon>
        <taxon>Glomerales</taxon>
        <taxon>Glomeraceae</taxon>
        <taxon>Funneliformis</taxon>
    </lineage>
</organism>
<dbReference type="EMBL" id="CAJVPQ010012849">
    <property type="protein sequence ID" value="CAG8733404.1"/>
    <property type="molecule type" value="Genomic_DNA"/>
</dbReference>
<protein>
    <submittedName>
        <fullName evidence="1">10251_t:CDS:1</fullName>
    </submittedName>
</protein>
<name>A0A9N9NGZ9_9GLOM</name>
<sequence length="46" mass="5366">AKSENPIIEFTSSLEKLYPNEYEFSDQKLKAWKTMLCAADYHNITP</sequence>
<feature type="non-terminal residue" evidence="1">
    <location>
        <position position="1"/>
    </location>
</feature>
<proteinExistence type="predicted"/>
<evidence type="ECO:0000313" key="1">
    <source>
        <dbReference type="EMBL" id="CAG8733404.1"/>
    </source>
</evidence>
<gene>
    <name evidence="1" type="ORF">FCALED_LOCUS15135</name>
</gene>